<feature type="domain" description="Glycoside hydrolase family 31 TIM barrel" evidence="6">
    <location>
        <begin position="195"/>
        <end position="499"/>
    </location>
</feature>
<accession>A0A9P3CI57</accession>
<evidence type="ECO:0000313" key="8">
    <source>
        <dbReference type="EMBL" id="GIZ39013.1"/>
    </source>
</evidence>
<dbReference type="PANTHER" id="PTHR22762:SF89">
    <property type="entry name" value="ALPHA-XYLOSIDASE"/>
    <property type="match status" value="1"/>
</dbReference>
<dbReference type="PANTHER" id="PTHR22762">
    <property type="entry name" value="ALPHA-GLUCOSIDASE"/>
    <property type="match status" value="1"/>
</dbReference>
<dbReference type="SUPFAM" id="SSF51011">
    <property type="entry name" value="Glycosyl hydrolase domain"/>
    <property type="match status" value="1"/>
</dbReference>
<dbReference type="RefSeq" id="XP_044653500.1">
    <property type="nucleotide sequence ID" value="XM_044797565.1"/>
</dbReference>
<dbReference type="AlphaFoldDB" id="A0A9P3CI57"/>
<keyword evidence="9" id="KW-1185">Reference proteome</keyword>
<dbReference type="SUPFAM" id="SSF51445">
    <property type="entry name" value="(Trans)glycosidases"/>
    <property type="match status" value="1"/>
</dbReference>
<protein>
    <recommendedName>
        <fullName evidence="3">alpha-glucosidase</fullName>
        <ecNumber evidence="3">3.2.1.20</ecNumber>
    </recommendedName>
</protein>
<organism evidence="8 9">
    <name type="scientific">Cercospora kikuchii</name>
    <dbReference type="NCBI Taxonomy" id="84275"/>
    <lineage>
        <taxon>Eukaryota</taxon>
        <taxon>Fungi</taxon>
        <taxon>Dikarya</taxon>
        <taxon>Ascomycota</taxon>
        <taxon>Pezizomycotina</taxon>
        <taxon>Dothideomycetes</taxon>
        <taxon>Dothideomycetidae</taxon>
        <taxon>Mycosphaerellales</taxon>
        <taxon>Mycosphaerellaceae</taxon>
        <taxon>Cercospora</taxon>
    </lineage>
</organism>
<dbReference type="EMBL" id="BOLY01000002">
    <property type="protein sequence ID" value="GIZ39013.1"/>
    <property type="molecule type" value="Genomic_DNA"/>
</dbReference>
<keyword evidence="4" id="KW-0326">Glycosidase</keyword>
<dbReference type="GO" id="GO:0004558">
    <property type="term" value="F:alpha-1,4-glucosidase activity"/>
    <property type="evidence" value="ECO:0007669"/>
    <property type="project" value="UniProtKB-EC"/>
</dbReference>
<dbReference type="Gene3D" id="3.20.20.80">
    <property type="entry name" value="Glycosidases"/>
    <property type="match status" value="1"/>
</dbReference>
<evidence type="ECO:0000313" key="9">
    <source>
        <dbReference type="Proteomes" id="UP000825890"/>
    </source>
</evidence>
<dbReference type="Gene3D" id="2.60.40.1180">
    <property type="entry name" value="Golgi alpha-mannosidase II"/>
    <property type="match status" value="1"/>
</dbReference>
<dbReference type="CDD" id="cd06595">
    <property type="entry name" value="GH31_u1"/>
    <property type="match status" value="1"/>
</dbReference>
<feature type="compositionally biased region" description="Polar residues" evidence="5">
    <location>
        <begin position="646"/>
        <end position="657"/>
    </location>
</feature>
<evidence type="ECO:0000256" key="3">
    <source>
        <dbReference type="ARBA" id="ARBA00012741"/>
    </source>
</evidence>
<evidence type="ECO:0000259" key="7">
    <source>
        <dbReference type="Pfam" id="PF21365"/>
    </source>
</evidence>
<name>A0A9P3CI57_9PEZI</name>
<dbReference type="InterPro" id="IPR000322">
    <property type="entry name" value="Glyco_hydro_31_TIM"/>
</dbReference>
<dbReference type="InterPro" id="IPR017853">
    <property type="entry name" value="GH"/>
</dbReference>
<dbReference type="InterPro" id="IPR013780">
    <property type="entry name" value="Glyco_hydro_b"/>
</dbReference>
<evidence type="ECO:0000256" key="1">
    <source>
        <dbReference type="ARBA" id="ARBA00001657"/>
    </source>
</evidence>
<evidence type="ECO:0000256" key="4">
    <source>
        <dbReference type="RuleBase" id="RU361185"/>
    </source>
</evidence>
<sequence length="804" mass="91688">MNNYKFPNDPLANPDSVVTGPCYRFTVLDSRVLRYEWAEDGVFEDRPSTFAIHRNFPKPEFSVVDKEGYLEIILPEFRLTYDKKRFSPNGLSVTFTSKLTEHGVEWRFGGEVDDRNLGGTARTLDLVDGRCDMGAGIISQAGYAALDDTDSMVFDETGFLTPRPSGDRMDGYLFGYGRDYKGAMESFYAISGGQPIVPRWCLGNWWSRYYAYSDAEYIDLMKKFAANNIPLSVAVIDMDWHWVKQDFVPHTGWTGYSWNKDLFPNPKAFLDELHDMKLKTTLNDHPHAGIHHHEDVYQETAKALWHNIEHKDPIHFDPTSPEFMHAFFNVVHRSVEKDGVDFWWMDWQQGLHTRIPGFNPLWALNHFQYLDTQISKPDSLPIIFSRYAGPGSHRYPVGFSGDTFASWKSLRFQPEFTATASNIGFGWWSHDIGGHMPGYRDDECAARWVQYGVFSPILRLHSTVNRWMSKEPWLYRSEYMEAMRTAMQFRHRLVPYINSVNAATTTRLPLVQPLDWQYPERGVAYQYPNQYFFGPSMVVAPVVDPRDEESNLAEVKVWIPPHRHVDVFTGTVYDGNREMKIYRDLDHVPVLLPEGSIVPLDKDAIPGNGCLNPLGFEVLVVVGQNGQFEILEDARDDPESRGDANTPRSTSITYDQTSGRLSCDSSGKAWRFRFLSCAIDPSAIKVLVNGTEHARAQVSNIKITGNSDVVVDIPADLAPSDKIEILLGPNSQLAVLDHRDTFETILRNYQTEFKNKDNIWEILESRQTLAVKIGRLLSLDLEEIYTGPIAELMLADSRWPGIGA</sequence>
<evidence type="ECO:0000259" key="6">
    <source>
        <dbReference type="Pfam" id="PF01055"/>
    </source>
</evidence>
<feature type="region of interest" description="Disordered" evidence="5">
    <location>
        <begin position="633"/>
        <end position="657"/>
    </location>
</feature>
<comment type="catalytic activity">
    <reaction evidence="1">
        <text>Hydrolysis of terminal, non-reducing (1-&gt;4)-linked alpha-D-glucose residues with release of alpha-D-glucose.</text>
        <dbReference type="EC" id="3.2.1.20"/>
    </reaction>
</comment>
<dbReference type="GeneID" id="68287980"/>
<keyword evidence="4" id="KW-0378">Hydrolase</keyword>
<comment type="caution">
    <text evidence="8">The sequence shown here is derived from an EMBL/GenBank/DDBJ whole genome shotgun (WGS) entry which is preliminary data.</text>
</comment>
<comment type="similarity">
    <text evidence="2 4">Belongs to the glycosyl hydrolase 31 family.</text>
</comment>
<dbReference type="Pfam" id="PF01055">
    <property type="entry name" value="Glyco_hydro_31_2nd"/>
    <property type="match status" value="1"/>
</dbReference>
<reference evidence="8 9" key="1">
    <citation type="submission" date="2021-01" db="EMBL/GenBank/DDBJ databases">
        <title>Cercospora kikuchii MAFF 305040 whole genome shotgun sequence.</title>
        <authorList>
            <person name="Kashiwa T."/>
            <person name="Suzuki T."/>
        </authorList>
    </citation>
    <scope>NUCLEOTIDE SEQUENCE [LARGE SCALE GENOMIC DNA]</scope>
    <source>
        <strain evidence="8 9">MAFF 305040</strain>
    </source>
</reference>
<dbReference type="InterPro" id="IPR048395">
    <property type="entry name" value="Glyco_hydro_31_C"/>
</dbReference>
<dbReference type="EC" id="3.2.1.20" evidence="3"/>
<dbReference type="Pfam" id="PF21365">
    <property type="entry name" value="Glyco_hydro_31_3rd"/>
    <property type="match status" value="1"/>
</dbReference>
<dbReference type="GO" id="GO:0006491">
    <property type="term" value="P:N-glycan processing"/>
    <property type="evidence" value="ECO:0007669"/>
    <property type="project" value="TreeGrafter"/>
</dbReference>
<dbReference type="Proteomes" id="UP000825890">
    <property type="component" value="Unassembled WGS sequence"/>
</dbReference>
<evidence type="ECO:0000256" key="5">
    <source>
        <dbReference type="SAM" id="MobiDB-lite"/>
    </source>
</evidence>
<evidence type="ECO:0000256" key="2">
    <source>
        <dbReference type="ARBA" id="ARBA00007806"/>
    </source>
</evidence>
<dbReference type="OrthoDB" id="1334205at2759"/>
<dbReference type="GO" id="GO:0005975">
    <property type="term" value="P:carbohydrate metabolic process"/>
    <property type="evidence" value="ECO:0007669"/>
    <property type="project" value="InterPro"/>
</dbReference>
<proteinExistence type="inferred from homology"/>
<gene>
    <name evidence="8" type="ORF">CKM354_000240500</name>
</gene>
<feature type="domain" description="Glycosyl hydrolase family 31 C-terminal" evidence="7">
    <location>
        <begin position="508"/>
        <end position="598"/>
    </location>
</feature>